<keyword evidence="3" id="KW-0413">Isomerase</keyword>
<evidence type="ECO:0000259" key="7">
    <source>
        <dbReference type="PROSITE" id="PS51192"/>
    </source>
</evidence>
<feature type="region of interest" description="Disordered" evidence="6">
    <location>
        <begin position="1"/>
        <end position="35"/>
    </location>
</feature>
<dbReference type="InterPro" id="IPR014001">
    <property type="entry name" value="Helicase_ATP-bd"/>
</dbReference>
<keyword evidence="9" id="KW-1185">Reference proteome</keyword>
<comment type="similarity">
    <text evidence="1">Belongs to the helicase family. RecQ subfamily.</text>
</comment>
<dbReference type="GO" id="GO:0043138">
    <property type="term" value="F:3'-5' DNA helicase activity"/>
    <property type="evidence" value="ECO:0007669"/>
    <property type="project" value="UniProtKB-EC"/>
</dbReference>
<evidence type="ECO:0000256" key="4">
    <source>
        <dbReference type="ARBA" id="ARBA00034617"/>
    </source>
</evidence>
<accession>A0A8H6I8X8</accession>
<dbReference type="GO" id="GO:0005737">
    <property type="term" value="C:cytoplasm"/>
    <property type="evidence" value="ECO:0007669"/>
    <property type="project" value="TreeGrafter"/>
</dbReference>
<dbReference type="GO" id="GO:0005524">
    <property type="term" value="F:ATP binding"/>
    <property type="evidence" value="ECO:0007669"/>
    <property type="project" value="InterPro"/>
</dbReference>
<reference evidence="8 9" key="1">
    <citation type="submission" date="2020-07" db="EMBL/GenBank/DDBJ databases">
        <title>Comparative genomics of pyrophilous fungi reveals a link between fire events and developmental genes.</title>
        <authorList>
            <consortium name="DOE Joint Genome Institute"/>
            <person name="Steindorff A.S."/>
            <person name="Carver A."/>
            <person name="Calhoun S."/>
            <person name="Stillman K."/>
            <person name="Liu H."/>
            <person name="Lipzen A."/>
            <person name="Pangilinan J."/>
            <person name="Labutti K."/>
            <person name="Bruns T.D."/>
            <person name="Grigoriev I.V."/>
        </authorList>
    </citation>
    <scope>NUCLEOTIDE SEQUENCE [LARGE SCALE GENOMIC DNA]</scope>
    <source>
        <strain evidence="8 9">CBS 144469</strain>
    </source>
</reference>
<dbReference type="PROSITE" id="PS51192">
    <property type="entry name" value="HELICASE_ATP_BIND_1"/>
    <property type="match status" value="1"/>
</dbReference>
<evidence type="ECO:0000256" key="6">
    <source>
        <dbReference type="SAM" id="MobiDB-lite"/>
    </source>
</evidence>
<feature type="domain" description="Helicase ATP-binding" evidence="7">
    <location>
        <begin position="79"/>
        <end position="206"/>
    </location>
</feature>
<comment type="caution">
    <text evidence="8">The sequence shown here is derived from an EMBL/GenBank/DDBJ whole genome shotgun (WGS) entry which is preliminary data.</text>
</comment>
<sequence length="530" mass="59942">MLDRPATPRSVKLARPESQPTGQPPPEGSPRKRKAPERTRLLGIRAELPLNLSLAAIKRRLVSELKLKDTPDDWQMYLIRRVLQGYDEILCAGTGYEKSLIFEGLAKLGGKKRVVLVISPLKALENDQGIHAVVLNEDTTHTAGIWGEARTKADIVYISPEMALSSNFSKLWKDVKFRSQISATVIDEAHCVEEWGIDDFRPEHHLDFQHALGRLRYGRRLFWGLDVGIECPNLLYDICPLANQKEPLLDVLNFQPSNIAHRTRLSDLFKSLLYFNSENDCRVAVLYLRRCLSAHLRQAVQVFSSNFSEAAKTQSWIYFLLDAERFMMLNAMLDGFIELPDTTPVHIGTASVEDLLPDIYVRTKAIASVLPPFDVQNIPEYTFEPEIEALVKCIIAVREFVPASEEAIFSARVDDLLGIWDDTPYFKDYLATYNKIISRIKDAPLGHTPCDTAWQDKLDTAVHLQLRFAASENARNLLWRVEMMRDKRFGVIVRHLMTCYGGVIPAVHTPPCLCKVSLVAHSSVACCCLV</sequence>
<dbReference type="OrthoDB" id="5409596at2759"/>
<dbReference type="Gene3D" id="3.40.50.300">
    <property type="entry name" value="P-loop containing nucleotide triphosphate hydrolases"/>
    <property type="match status" value="1"/>
</dbReference>
<proteinExistence type="inferred from homology"/>
<dbReference type="GO" id="GO:0003677">
    <property type="term" value="F:DNA binding"/>
    <property type="evidence" value="ECO:0007669"/>
    <property type="project" value="UniProtKB-KW"/>
</dbReference>
<evidence type="ECO:0000313" key="8">
    <source>
        <dbReference type="EMBL" id="KAF6759698.1"/>
    </source>
</evidence>
<evidence type="ECO:0000256" key="5">
    <source>
        <dbReference type="ARBA" id="ARBA00034808"/>
    </source>
</evidence>
<protein>
    <recommendedName>
        <fullName evidence="5">DNA 3'-5' helicase</fullName>
        <ecNumber evidence="5">5.6.2.4</ecNumber>
    </recommendedName>
</protein>
<name>A0A8H6I8X8_9AGAR</name>
<dbReference type="PANTHER" id="PTHR13710:SF105">
    <property type="entry name" value="ATP-DEPENDENT DNA HELICASE Q1"/>
    <property type="match status" value="1"/>
</dbReference>
<evidence type="ECO:0000313" key="9">
    <source>
        <dbReference type="Proteomes" id="UP000521943"/>
    </source>
</evidence>
<organism evidence="8 9">
    <name type="scientific">Ephemerocybe angulata</name>
    <dbReference type="NCBI Taxonomy" id="980116"/>
    <lineage>
        <taxon>Eukaryota</taxon>
        <taxon>Fungi</taxon>
        <taxon>Dikarya</taxon>
        <taxon>Basidiomycota</taxon>
        <taxon>Agaricomycotina</taxon>
        <taxon>Agaricomycetes</taxon>
        <taxon>Agaricomycetidae</taxon>
        <taxon>Agaricales</taxon>
        <taxon>Agaricineae</taxon>
        <taxon>Psathyrellaceae</taxon>
        <taxon>Ephemerocybe</taxon>
    </lineage>
</organism>
<dbReference type="PANTHER" id="PTHR13710">
    <property type="entry name" value="DNA HELICASE RECQ FAMILY MEMBER"/>
    <property type="match status" value="1"/>
</dbReference>
<evidence type="ECO:0000256" key="3">
    <source>
        <dbReference type="ARBA" id="ARBA00023235"/>
    </source>
</evidence>
<dbReference type="InterPro" id="IPR027417">
    <property type="entry name" value="P-loop_NTPase"/>
</dbReference>
<evidence type="ECO:0000256" key="2">
    <source>
        <dbReference type="ARBA" id="ARBA00023125"/>
    </source>
</evidence>
<dbReference type="GO" id="GO:0000724">
    <property type="term" value="P:double-strand break repair via homologous recombination"/>
    <property type="evidence" value="ECO:0007669"/>
    <property type="project" value="TreeGrafter"/>
</dbReference>
<keyword evidence="2" id="KW-0238">DNA-binding</keyword>
<evidence type="ECO:0000256" key="1">
    <source>
        <dbReference type="ARBA" id="ARBA00005446"/>
    </source>
</evidence>
<dbReference type="Pfam" id="PF00270">
    <property type="entry name" value="DEAD"/>
    <property type="match status" value="1"/>
</dbReference>
<dbReference type="SUPFAM" id="SSF52540">
    <property type="entry name" value="P-loop containing nucleoside triphosphate hydrolases"/>
    <property type="match status" value="1"/>
</dbReference>
<comment type="catalytic activity">
    <reaction evidence="4">
        <text>Couples ATP hydrolysis with the unwinding of duplex DNA by translocating in the 3'-5' direction.</text>
        <dbReference type="EC" id="5.6.2.4"/>
    </reaction>
</comment>
<dbReference type="AlphaFoldDB" id="A0A8H6I8X8"/>
<dbReference type="InterPro" id="IPR011545">
    <property type="entry name" value="DEAD/DEAH_box_helicase_dom"/>
</dbReference>
<dbReference type="EC" id="5.6.2.4" evidence="5"/>
<gene>
    <name evidence="8" type="ORF">DFP72DRAFT_1063436</name>
</gene>
<dbReference type="GO" id="GO:0005694">
    <property type="term" value="C:chromosome"/>
    <property type="evidence" value="ECO:0007669"/>
    <property type="project" value="TreeGrafter"/>
</dbReference>
<dbReference type="GO" id="GO:0009378">
    <property type="term" value="F:four-way junction helicase activity"/>
    <property type="evidence" value="ECO:0007669"/>
    <property type="project" value="TreeGrafter"/>
</dbReference>
<dbReference type="Proteomes" id="UP000521943">
    <property type="component" value="Unassembled WGS sequence"/>
</dbReference>
<dbReference type="EMBL" id="JACGCI010000014">
    <property type="protein sequence ID" value="KAF6759698.1"/>
    <property type="molecule type" value="Genomic_DNA"/>
</dbReference>